<dbReference type="Gene3D" id="3.30.40.10">
    <property type="entry name" value="Zinc/RING finger domain, C3HC4 (zinc finger)"/>
    <property type="match status" value="1"/>
</dbReference>
<organism evidence="9 10">
    <name type="scientific">Chaetoceros tenuissimus</name>
    <dbReference type="NCBI Taxonomy" id="426638"/>
    <lineage>
        <taxon>Eukaryota</taxon>
        <taxon>Sar</taxon>
        <taxon>Stramenopiles</taxon>
        <taxon>Ochrophyta</taxon>
        <taxon>Bacillariophyta</taxon>
        <taxon>Coscinodiscophyceae</taxon>
        <taxon>Chaetocerotophycidae</taxon>
        <taxon>Chaetocerotales</taxon>
        <taxon>Chaetocerotaceae</taxon>
        <taxon>Chaetoceros</taxon>
    </lineage>
</organism>
<accession>A0AAD3CI06</accession>
<dbReference type="InterPro" id="IPR013083">
    <property type="entry name" value="Znf_RING/FYVE/PHD"/>
</dbReference>
<evidence type="ECO:0000256" key="3">
    <source>
        <dbReference type="ARBA" id="ARBA00022833"/>
    </source>
</evidence>
<dbReference type="SUPFAM" id="SSF57850">
    <property type="entry name" value="RING/U-box"/>
    <property type="match status" value="1"/>
</dbReference>
<dbReference type="Pfam" id="PF13639">
    <property type="entry name" value="zf-RING_2"/>
    <property type="match status" value="1"/>
</dbReference>
<evidence type="ECO:0000256" key="2">
    <source>
        <dbReference type="ARBA" id="ARBA00022771"/>
    </source>
</evidence>
<feature type="compositionally biased region" description="Basic and acidic residues" evidence="5">
    <location>
        <begin position="54"/>
        <end position="78"/>
    </location>
</feature>
<feature type="domain" description="CHY-type" evidence="7">
    <location>
        <begin position="201"/>
        <end position="333"/>
    </location>
</feature>
<dbReference type="InterPro" id="IPR037275">
    <property type="entry name" value="Znf_CTCHY_sf"/>
</dbReference>
<dbReference type="GO" id="GO:0005634">
    <property type="term" value="C:nucleus"/>
    <property type="evidence" value="ECO:0007669"/>
    <property type="project" value="TreeGrafter"/>
</dbReference>
<dbReference type="InterPro" id="IPR001841">
    <property type="entry name" value="Znf_RING"/>
</dbReference>
<evidence type="ECO:0000313" key="9">
    <source>
        <dbReference type="EMBL" id="GFH45988.1"/>
    </source>
</evidence>
<dbReference type="InterPro" id="IPR039512">
    <property type="entry name" value="RCHY1_zinc-ribbon"/>
</dbReference>
<dbReference type="AlphaFoldDB" id="A0AAD3CI06"/>
<evidence type="ECO:0000259" key="7">
    <source>
        <dbReference type="PROSITE" id="PS51266"/>
    </source>
</evidence>
<sequence length="529" mass="59016">MSSNPVEESTTVTSSRTPPSRLESMGDDSTGEGGQAASTNSSSISSFEAAPRMSEQERRASIQSIMRDKSLNETERRRSIQNLMDGRRRSSLVNFRRSISFKRQSSGVSDCSADDFDDESKASNPSNANGSPPARKPSFNRRQLLKRSYSEPIHETSAYTGDEDASFMHSLKLDEMNLNEKVFKNCAFNINGEPSGDPKKLVEASPVCSHYERKCSIISPCCGLVFGCRICHDDCDQLGPPVFNKEDDDVEDDSSQHVPRKIKLECGGAKAKFGRRGSMLGRRGSMSSIMSSISESGDDVHHNIDRFAIEEVICRECHTRQTSKSNTCINCKVSFGKYHCNICNLWMSSEDAPYHCAECGFCRVGGRENYRHCQGCGMCIDVVLFEEHNCSAGKYMSNCPVCYEDLFSSRMLTHEMPCGHNIHWHCFNSLTSHDLRCPICKKTATQDDMTEVWASLAEDIAAQPLPPDQARCVDIVCNDCHSKQEDRRWHYLGVGCNECGSFNTTHTIKSVGVEADNYLNNLDNERENA</sequence>
<dbReference type="GO" id="GO:0006511">
    <property type="term" value="P:ubiquitin-dependent protein catabolic process"/>
    <property type="evidence" value="ECO:0007669"/>
    <property type="project" value="TreeGrafter"/>
</dbReference>
<dbReference type="Pfam" id="PF14599">
    <property type="entry name" value="zinc_ribbon_6"/>
    <property type="match status" value="1"/>
</dbReference>
<dbReference type="Pfam" id="PF05495">
    <property type="entry name" value="zf-CHY"/>
    <property type="match status" value="1"/>
</dbReference>
<evidence type="ECO:0000259" key="6">
    <source>
        <dbReference type="PROSITE" id="PS50089"/>
    </source>
</evidence>
<feature type="domain" description="RING-type" evidence="6">
    <location>
        <begin position="399"/>
        <end position="441"/>
    </location>
</feature>
<dbReference type="GO" id="GO:0008270">
    <property type="term" value="F:zinc ion binding"/>
    <property type="evidence" value="ECO:0007669"/>
    <property type="project" value="UniProtKB-KW"/>
</dbReference>
<dbReference type="SUPFAM" id="SSF161245">
    <property type="entry name" value="Zinc hairpin stack"/>
    <property type="match status" value="1"/>
</dbReference>
<gene>
    <name evidence="9" type="ORF">CTEN210_02462</name>
</gene>
<dbReference type="InterPro" id="IPR017921">
    <property type="entry name" value="Znf_CTCHY"/>
</dbReference>
<evidence type="ECO:0000259" key="8">
    <source>
        <dbReference type="PROSITE" id="PS51270"/>
    </source>
</evidence>
<dbReference type="InterPro" id="IPR008913">
    <property type="entry name" value="Znf_CHY"/>
</dbReference>
<keyword evidence="10" id="KW-1185">Reference proteome</keyword>
<dbReference type="InterPro" id="IPR037274">
    <property type="entry name" value="Znf_CHY_sf"/>
</dbReference>
<evidence type="ECO:0000256" key="5">
    <source>
        <dbReference type="SAM" id="MobiDB-lite"/>
    </source>
</evidence>
<proteinExistence type="predicted"/>
<dbReference type="GO" id="GO:0061630">
    <property type="term" value="F:ubiquitin protein ligase activity"/>
    <property type="evidence" value="ECO:0007669"/>
    <property type="project" value="TreeGrafter"/>
</dbReference>
<evidence type="ECO:0000256" key="4">
    <source>
        <dbReference type="PROSITE-ProRule" id="PRU00601"/>
    </source>
</evidence>
<comment type="caution">
    <text evidence="9">The sequence shown here is derived from an EMBL/GenBank/DDBJ whole genome shotgun (WGS) entry which is preliminary data.</text>
</comment>
<dbReference type="SMART" id="SM00184">
    <property type="entry name" value="RING"/>
    <property type="match status" value="1"/>
</dbReference>
<feature type="region of interest" description="Disordered" evidence="5">
    <location>
        <begin position="1"/>
        <end position="85"/>
    </location>
</feature>
<feature type="domain" description="CTCHY-type" evidence="8">
    <location>
        <begin position="335"/>
        <end position="398"/>
    </location>
</feature>
<dbReference type="PROSITE" id="PS51270">
    <property type="entry name" value="ZF_CTCHY"/>
    <property type="match status" value="1"/>
</dbReference>
<dbReference type="PANTHER" id="PTHR21319:SF53">
    <property type="entry name" value="RING FINGER AND CHY ZINC FINGER DOMAIN-CONTAINING PROTEIN 1"/>
    <property type="match status" value="1"/>
</dbReference>
<keyword evidence="1" id="KW-0479">Metal-binding</keyword>
<dbReference type="SUPFAM" id="SSF161219">
    <property type="entry name" value="CHY zinc finger-like"/>
    <property type="match status" value="1"/>
</dbReference>
<reference evidence="9 10" key="1">
    <citation type="journal article" date="2021" name="Sci. Rep.">
        <title>The genome of the diatom Chaetoceros tenuissimus carries an ancient integrated fragment of an extant virus.</title>
        <authorList>
            <person name="Hongo Y."/>
            <person name="Kimura K."/>
            <person name="Takaki Y."/>
            <person name="Yoshida Y."/>
            <person name="Baba S."/>
            <person name="Kobayashi G."/>
            <person name="Nagasaki K."/>
            <person name="Hano T."/>
            <person name="Tomaru Y."/>
        </authorList>
    </citation>
    <scope>NUCLEOTIDE SEQUENCE [LARGE SCALE GENOMIC DNA]</scope>
    <source>
        <strain evidence="9 10">NIES-3715</strain>
    </source>
</reference>
<name>A0AAD3CI06_9STRA</name>
<feature type="compositionally biased region" description="Low complexity" evidence="5">
    <location>
        <begin position="1"/>
        <end position="21"/>
    </location>
</feature>
<feature type="region of interest" description="Disordered" evidence="5">
    <location>
        <begin position="104"/>
        <end position="141"/>
    </location>
</feature>
<evidence type="ECO:0000256" key="1">
    <source>
        <dbReference type="ARBA" id="ARBA00022723"/>
    </source>
</evidence>
<dbReference type="CDD" id="cd16464">
    <property type="entry name" value="RING-H2_Pirh2-like"/>
    <property type="match status" value="1"/>
</dbReference>
<feature type="compositionally biased region" description="Low complexity" evidence="5">
    <location>
        <begin position="36"/>
        <end position="50"/>
    </location>
</feature>
<dbReference type="GO" id="GO:0016567">
    <property type="term" value="P:protein ubiquitination"/>
    <property type="evidence" value="ECO:0007669"/>
    <property type="project" value="TreeGrafter"/>
</dbReference>
<dbReference type="Proteomes" id="UP001054902">
    <property type="component" value="Unassembled WGS sequence"/>
</dbReference>
<keyword evidence="2 4" id="KW-0863">Zinc-finger</keyword>
<dbReference type="EMBL" id="BLLK01000022">
    <property type="protein sequence ID" value="GFH45988.1"/>
    <property type="molecule type" value="Genomic_DNA"/>
</dbReference>
<keyword evidence="3" id="KW-0862">Zinc</keyword>
<dbReference type="PROSITE" id="PS50089">
    <property type="entry name" value="ZF_RING_2"/>
    <property type="match status" value="1"/>
</dbReference>
<dbReference type="PROSITE" id="PS51266">
    <property type="entry name" value="ZF_CHY"/>
    <property type="match status" value="1"/>
</dbReference>
<dbReference type="Gene3D" id="2.20.28.10">
    <property type="match status" value="1"/>
</dbReference>
<protein>
    <submittedName>
        <fullName evidence="9">RING finger and CHY zinc finger domain-containing protein 1</fullName>
    </submittedName>
</protein>
<dbReference type="PANTHER" id="PTHR21319">
    <property type="entry name" value="RING FINGER AND CHY ZINC FINGER DOMAIN-CONTAINING PROTEIN 1"/>
    <property type="match status" value="1"/>
</dbReference>
<evidence type="ECO:0000313" key="10">
    <source>
        <dbReference type="Proteomes" id="UP001054902"/>
    </source>
</evidence>